<protein>
    <submittedName>
        <fullName evidence="4">Uncharacterized protein</fullName>
    </submittedName>
</protein>
<dbReference type="Proteomes" id="UP000265020">
    <property type="component" value="Unassembled WGS sequence"/>
</dbReference>
<comment type="similarity">
    <text evidence="3">Belongs to the IFIT family.</text>
</comment>
<proteinExistence type="inferred from homology"/>
<keyword evidence="1" id="KW-0677">Repeat</keyword>
<dbReference type="InterPro" id="IPR011990">
    <property type="entry name" value="TPR-like_helical_dom_sf"/>
</dbReference>
<dbReference type="Gene3D" id="1.25.40.10">
    <property type="entry name" value="Tetratricopeptide repeat domain"/>
    <property type="match status" value="3"/>
</dbReference>
<organism evidence="4 5">
    <name type="scientific">Cyprinodon variegatus</name>
    <name type="common">Sheepshead minnow</name>
    <dbReference type="NCBI Taxonomy" id="28743"/>
    <lineage>
        <taxon>Eukaryota</taxon>
        <taxon>Metazoa</taxon>
        <taxon>Chordata</taxon>
        <taxon>Craniata</taxon>
        <taxon>Vertebrata</taxon>
        <taxon>Euteleostomi</taxon>
        <taxon>Actinopterygii</taxon>
        <taxon>Neopterygii</taxon>
        <taxon>Teleostei</taxon>
        <taxon>Neoteleostei</taxon>
        <taxon>Acanthomorphata</taxon>
        <taxon>Ovalentaria</taxon>
        <taxon>Atherinomorphae</taxon>
        <taxon>Cyprinodontiformes</taxon>
        <taxon>Cyprinodontidae</taxon>
        <taxon>Cyprinodon</taxon>
    </lineage>
</organism>
<dbReference type="Ensembl" id="ENSCVAT00000010239.1">
    <property type="protein sequence ID" value="ENSCVAP00000003319.1"/>
    <property type="gene ID" value="ENSCVAG00000004498.1"/>
</dbReference>
<name>A0A3Q2CE74_CYPVA</name>
<sequence length="457" mass="52961">CSTSGQNICMILENKLEALQCHFTWNLNPGSHRLTVIQNTLEDIGTGGGNIWLGHIYNLQGFIQYKLGSSEKALNIFSPWLMVNFGNLAWLHHRMGEDEKSQDYMSKVEALMREYPAPPEEELYPEVCAEKAWTLMKFDKEKRLQAAELFQRAMTMQPDNVEWQTSWAILSADAFLDNMEDMPPDVFEKLRSATERDPENLYVAALYLRAQAAKGEQIRGEARVLAERILERSPSSYNGFSHLGRLYRDYISKDKAIKVANEALRRYPDSRYAKRFAAICYRNKVLSPDFRPSSQSGVTRAISLWEEKIDLYGVSNLKDQITLANLYTKADAKADKEKAEQIYREMLNRKELDSAEEQMLYNCYAKNLFFNRNDLSRSIEYHMMAAKIPVESEYRQTSINELVKTLKRSKDPKMCEKIRESYGVILLYILKGNLKNQCWITGVKFIVRLRKQLQLVI</sequence>
<dbReference type="GO" id="GO:0051607">
    <property type="term" value="P:defense response to virus"/>
    <property type="evidence" value="ECO:0007669"/>
    <property type="project" value="TreeGrafter"/>
</dbReference>
<keyword evidence="2" id="KW-0802">TPR repeat</keyword>
<dbReference type="GeneTree" id="ENSGT00950000182946"/>
<dbReference type="AlphaFoldDB" id="A0A3Q2CE74"/>
<dbReference type="GO" id="GO:0005829">
    <property type="term" value="C:cytosol"/>
    <property type="evidence" value="ECO:0007669"/>
    <property type="project" value="TreeGrafter"/>
</dbReference>
<evidence type="ECO:0000256" key="2">
    <source>
        <dbReference type="ARBA" id="ARBA00022803"/>
    </source>
</evidence>
<keyword evidence="5" id="KW-1185">Reference proteome</keyword>
<evidence type="ECO:0000313" key="5">
    <source>
        <dbReference type="Proteomes" id="UP000265020"/>
    </source>
</evidence>
<reference evidence="4" key="2">
    <citation type="submission" date="2025-09" db="UniProtKB">
        <authorList>
            <consortium name="Ensembl"/>
        </authorList>
    </citation>
    <scope>IDENTIFICATION</scope>
</reference>
<dbReference type="STRING" id="28743.ENSCVAP00000003319"/>
<dbReference type="PANTHER" id="PTHR10271">
    <property type="entry name" value="INTERFERON-INDUCED PROTEIN WITH TETRATRICOPEPTIDE REPEATS"/>
    <property type="match status" value="1"/>
</dbReference>
<dbReference type="SUPFAM" id="SSF48452">
    <property type="entry name" value="TPR-like"/>
    <property type="match status" value="2"/>
</dbReference>
<accession>A0A3Q2CE74</accession>
<evidence type="ECO:0000256" key="1">
    <source>
        <dbReference type="ARBA" id="ARBA00022737"/>
    </source>
</evidence>
<dbReference type="FunFam" id="1.25.40.10:FF:000026">
    <property type="entry name" value="Interferon-induced protein with tetratricopeptide repeats 5"/>
    <property type="match status" value="1"/>
</dbReference>
<dbReference type="PANTHER" id="PTHR10271:SF14">
    <property type="entry name" value="INTERFERON-INDUCED PROTEIN WITH TETRATRICOPEPTIDE REPEATS-RELATED"/>
    <property type="match status" value="1"/>
</dbReference>
<evidence type="ECO:0000313" key="4">
    <source>
        <dbReference type="Ensembl" id="ENSCVAP00000003319.1"/>
    </source>
</evidence>
<evidence type="ECO:0000256" key="3">
    <source>
        <dbReference type="ARBA" id="ARBA00038336"/>
    </source>
</evidence>
<reference evidence="4" key="1">
    <citation type="submission" date="2025-08" db="UniProtKB">
        <authorList>
            <consortium name="Ensembl"/>
        </authorList>
    </citation>
    <scope>IDENTIFICATION</scope>
</reference>